<dbReference type="CDD" id="cd00190">
    <property type="entry name" value="Tryp_SPc"/>
    <property type="match status" value="1"/>
</dbReference>
<reference evidence="13" key="1">
    <citation type="submission" date="2013-07" db="EMBL/GenBank/DDBJ databases">
        <authorList>
            <person name="Geib S."/>
        </authorList>
    </citation>
    <scope>NUCLEOTIDE SEQUENCE</scope>
</reference>
<dbReference type="InterPro" id="IPR001254">
    <property type="entry name" value="Trypsin_dom"/>
</dbReference>
<keyword evidence="6" id="KW-0378">Hydrolase</keyword>
<dbReference type="KEGG" id="ccat:101458784"/>
<keyword evidence="8" id="KW-0865">Zymogen</keyword>
<sequence length="241" mass="26209">MLRSILFLFATFALLAFARYKAYYELEPYQVSVQLYGGHFCSGSLIGQKLVLTAAHCLNQDKLEDYTVQYGVEEVSSSANIVKVAKIIIHEKFDKITDDYDIALIILASPIQLSSKAQIIPLAEKNPQTGQNALVTGWAPVSKDGPTLNQLQSVDVQIISKKDCISQYKNRDKITDRMICGGVRSGSRGTCGGDAGGPLAYNGTLVGVVSWGVGCGEHGFPGVYASVAKLRNWINEQTKNI</sequence>
<dbReference type="FunFam" id="2.40.10.10:FF:000077">
    <property type="entry name" value="Predicted protein"/>
    <property type="match status" value="1"/>
</dbReference>
<dbReference type="PROSITE" id="PS00134">
    <property type="entry name" value="TRYPSIN_HIS"/>
    <property type="match status" value="1"/>
</dbReference>
<reference evidence="12" key="3">
    <citation type="submission" date="2020-11" db="EMBL/GenBank/DDBJ databases">
        <authorList>
            <person name="Whitehead M."/>
        </authorList>
    </citation>
    <scope>NUCLEOTIDE SEQUENCE</scope>
    <source>
        <strain evidence="12">EGII</strain>
    </source>
</reference>
<dbReference type="PROSITE" id="PS50240">
    <property type="entry name" value="TRYPSIN_DOM"/>
    <property type="match status" value="1"/>
</dbReference>
<proteinExistence type="evidence at transcript level"/>
<keyword evidence="4" id="KW-0645">Protease</keyword>
<evidence type="ECO:0000256" key="8">
    <source>
        <dbReference type="ARBA" id="ARBA00023145"/>
    </source>
</evidence>
<organism evidence="13">
    <name type="scientific">Ceratitis capitata</name>
    <name type="common">Mediterranean fruit fly</name>
    <name type="synonym">Tephritis capitata</name>
    <dbReference type="NCBI Taxonomy" id="7213"/>
    <lineage>
        <taxon>Eukaryota</taxon>
        <taxon>Metazoa</taxon>
        <taxon>Ecdysozoa</taxon>
        <taxon>Arthropoda</taxon>
        <taxon>Hexapoda</taxon>
        <taxon>Insecta</taxon>
        <taxon>Pterygota</taxon>
        <taxon>Neoptera</taxon>
        <taxon>Endopterygota</taxon>
        <taxon>Diptera</taxon>
        <taxon>Brachycera</taxon>
        <taxon>Muscomorpha</taxon>
        <taxon>Tephritoidea</taxon>
        <taxon>Tephritidae</taxon>
        <taxon>Ceratitis</taxon>
        <taxon>Ceratitis</taxon>
    </lineage>
</organism>
<dbReference type="InterPro" id="IPR050430">
    <property type="entry name" value="Peptidase_S1"/>
</dbReference>
<dbReference type="GO" id="GO:0005576">
    <property type="term" value="C:extracellular region"/>
    <property type="evidence" value="ECO:0007669"/>
    <property type="project" value="UniProtKB-SubCell"/>
</dbReference>
<dbReference type="GO" id="GO:0006508">
    <property type="term" value="P:proteolysis"/>
    <property type="evidence" value="ECO:0007669"/>
    <property type="project" value="UniProtKB-KW"/>
</dbReference>
<evidence type="ECO:0000313" key="12">
    <source>
        <dbReference type="EMBL" id="CAD7012597.1"/>
    </source>
</evidence>
<feature type="chain" id="PRO_5033708421" evidence="10">
    <location>
        <begin position="19"/>
        <end position="241"/>
    </location>
</feature>
<dbReference type="Gene3D" id="2.40.10.10">
    <property type="entry name" value="Trypsin-like serine proteases"/>
    <property type="match status" value="1"/>
</dbReference>
<dbReference type="SMART" id="SM00020">
    <property type="entry name" value="Tryp_SPc"/>
    <property type="match status" value="1"/>
</dbReference>
<evidence type="ECO:0000256" key="7">
    <source>
        <dbReference type="ARBA" id="ARBA00022825"/>
    </source>
</evidence>
<evidence type="ECO:0000259" key="11">
    <source>
        <dbReference type="PROSITE" id="PS50240"/>
    </source>
</evidence>
<dbReference type="EMBL" id="GAMC01004081">
    <property type="protein sequence ID" value="JAC02475.1"/>
    <property type="molecule type" value="mRNA"/>
</dbReference>
<dbReference type="AlphaFoldDB" id="W8CC96"/>
<dbReference type="Pfam" id="PF00089">
    <property type="entry name" value="Trypsin"/>
    <property type="match status" value="1"/>
</dbReference>
<dbReference type="EMBL" id="CAJHJT010000056">
    <property type="protein sequence ID" value="CAD7012597.1"/>
    <property type="molecule type" value="Genomic_DNA"/>
</dbReference>
<dbReference type="InterPro" id="IPR001314">
    <property type="entry name" value="Peptidase_S1A"/>
</dbReference>
<dbReference type="Proteomes" id="UP000606786">
    <property type="component" value="Unassembled WGS sequence"/>
</dbReference>
<comment type="subcellular location">
    <subcellularLocation>
        <location evidence="1">Secreted</location>
    </subcellularLocation>
</comment>
<keyword evidence="3" id="KW-0964">Secreted</keyword>
<accession>W8CC96</accession>
<dbReference type="SUPFAM" id="SSF50494">
    <property type="entry name" value="Trypsin-like serine proteases"/>
    <property type="match status" value="1"/>
</dbReference>
<dbReference type="InterPro" id="IPR043504">
    <property type="entry name" value="Peptidase_S1_PA_chymotrypsin"/>
</dbReference>
<evidence type="ECO:0000256" key="10">
    <source>
        <dbReference type="SAM" id="SignalP"/>
    </source>
</evidence>
<evidence type="ECO:0000256" key="1">
    <source>
        <dbReference type="ARBA" id="ARBA00004613"/>
    </source>
</evidence>
<gene>
    <name evidence="13" type="primary">TRY7</name>
    <name evidence="12" type="ORF">CCAP1982_LOCUS20682</name>
</gene>
<protein>
    <submittedName>
        <fullName evidence="12">(Mediterranean fruit fly) hypothetical protein</fullName>
    </submittedName>
    <submittedName>
        <fullName evidence="13">Trypsin-7</fullName>
    </submittedName>
</protein>
<evidence type="ECO:0000256" key="6">
    <source>
        <dbReference type="ARBA" id="ARBA00022801"/>
    </source>
</evidence>
<feature type="signal peptide" evidence="10">
    <location>
        <begin position="1"/>
        <end position="18"/>
    </location>
</feature>
<keyword evidence="5 10" id="KW-0732">Signal</keyword>
<dbReference type="PRINTS" id="PR00722">
    <property type="entry name" value="CHYMOTRYPSIN"/>
</dbReference>
<comment type="similarity">
    <text evidence="2">Belongs to the peptidase S1 family.</text>
</comment>
<evidence type="ECO:0000256" key="4">
    <source>
        <dbReference type="ARBA" id="ARBA00022670"/>
    </source>
</evidence>
<reference evidence="13" key="2">
    <citation type="journal article" date="2014" name="BMC Genomics">
        <title>A genomic perspective to assessing quality of mass-reared SIT flies used in Mediterranean fruit fly (Ceratitis capitata) eradication in California.</title>
        <authorList>
            <person name="Calla B."/>
            <person name="Hall B."/>
            <person name="Hou S."/>
            <person name="Geib S.M."/>
        </authorList>
    </citation>
    <scope>NUCLEOTIDE SEQUENCE</scope>
</reference>
<dbReference type="InterPro" id="IPR009003">
    <property type="entry name" value="Peptidase_S1_PA"/>
</dbReference>
<keyword evidence="9" id="KW-1015">Disulfide bond</keyword>
<evidence type="ECO:0000313" key="13">
    <source>
        <dbReference type="EMBL" id="JAC02475.1"/>
    </source>
</evidence>
<name>W8CC96_CERCA</name>
<dbReference type="GO" id="GO:0004252">
    <property type="term" value="F:serine-type endopeptidase activity"/>
    <property type="evidence" value="ECO:0007669"/>
    <property type="project" value="InterPro"/>
</dbReference>
<evidence type="ECO:0000256" key="5">
    <source>
        <dbReference type="ARBA" id="ARBA00022729"/>
    </source>
</evidence>
<dbReference type="InterPro" id="IPR018114">
    <property type="entry name" value="TRYPSIN_HIS"/>
</dbReference>
<evidence type="ECO:0000256" key="9">
    <source>
        <dbReference type="ARBA" id="ARBA00023157"/>
    </source>
</evidence>
<evidence type="ECO:0000313" key="14">
    <source>
        <dbReference type="Proteomes" id="UP000606786"/>
    </source>
</evidence>
<keyword evidence="14" id="KW-1185">Reference proteome</keyword>
<dbReference type="PANTHER" id="PTHR24276">
    <property type="entry name" value="POLYSERASE-RELATED"/>
    <property type="match status" value="1"/>
</dbReference>
<dbReference type="GeneID" id="101458784"/>
<feature type="domain" description="Peptidase S1" evidence="11">
    <location>
        <begin position="14"/>
        <end position="239"/>
    </location>
</feature>
<keyword evidence="7" id="KW-0720">Serine protease</keyword>
<dbReference type="MEROPS" id="S01.B50"/>
<dbReference type="PANTHER" id="PTHR24276:SF91">
    <property type="entry name" value="AT26814P-RELATED"/>
    <property type="match status" value="1"/>
</dbReference>
<evidence type="ECO:0000256" key="3">
    <source>
        <dbReference type="ARBA" id="ARBA00022525"/>
    </source>
</evidence>
<evidence type="ECO:0000256" key="2">
    <source>
        <dbReference type="ARBA" id="ARBA00007664"/>
    </source>
</evidence>
<dbReference type="OrthoDB" id="10059102at2759"/>